<dbReference type="EMBL" id="JBFXLS010000007">
    <property type="protein sequence ID" value="KAL2832068.1"/>
    <property type="molecule type" value="Genomic_DNA"/>
</dbReference>
<reference evidence="1 2" key="1">
    <citation type="submission" date="2024-07" db="EMBL/GenBank/DDBJ databases">
        <title>Section-level genome sequencing and comparative genomics of Aspergillus sections Usti and Cavernicolus.</title>
        <authorList>
            <consortium name="Lawrence Berkeley National Laboratory"/>
            <person name="Nybo J.L."/>
            <person name="Vesth T.C."/>
            <person name="Theobald S."/>
            <person name="Frisvad J.C."/>
            <person name="Larsen T.O."/>
            <person name="Kjaerboelling I."/>
            <person name="Rothschild-Mancinelli K."/>
            <person name="Lyhne E.K."/>
            <person name="Kogle M.E."/>
            <person name="Barry K."/>
            <person name="Clum A."/>
            <person name="Na H."/>
            <person name="Ledsgaard L."/>
            <person name="Lin J."/>
            <person name="Lipzen A."/>
            <person name="Kuo A."/>
            <person name="Riley R."/>
            <person name="Mondo S."/>
            <person name="LaButti K."/>
            <person name="Haridas S."/>
            <person name="Pangalinan J."/>
            <person name="Salamov A.A."/>
            <person name="Simmons B.A."/>
            <person name="Magnuson J.K."/>
            <person name="Chen J."/>
            <person name="Drula E."/>
            <person name="Henrissat B."/>
            <person name="Wiebenga A."/>
            <person name="Lubbers R.J."/>
            <person name="Gomes A.C."/>
            <person name="Makela M.R."/>
            <person name="Stajich J."/>
            <person name="Grigoriev I.V."/>
            <person name="Mortensen U.H."/>
            <person name="De vries R.P."/>
            <person name="Baker S.E."/>
            <person name="Andersen M.R."/>
        </authorList>
    </citation>
    <scope>NUCLEOTIDE SEQUENCE [LARGE SCALE GENOMIC DNA]</scope>
    <source>
        <strain evidence="1 2">CBS 600.67</strain>
    </source>
</reference>
<comment type="caution">
    <text evidence="1">The sequence shown here is derived from an EMBL/GenBank/DDBJ whole genome shotgun (WGS) entry which is preliminary data.</text>
</comment>
<evidence type="ECO:0000313" key="2">
    <source>
        <dbReference type="Proteomes" id="UP001610335"/>
    </source>
</evidence>
<sequence>MLHCCHLQLTCGNIIITLTVNLTLSATLISLSSGLNRGSFGVNGTGKSRAMQRLGCPKHKDSRPSLQDSHPNTLLALAICGLHRVRERSDALYLFQIEDDANGGVSSDLRAESLKTQE</sequence>
<evidence type="ECO:0000313" key="1">
    <source>
        <dbReference type="EMBL" id="KAL2832068.1"/>
    </source>
</evidence>
<keyword evidence="2" id="KW-1185">Reference proteome</keyword>
<gene>
    <name evidence="1" type="ORF">BDW59DRAFT_115059</name>
</gene>
<accession>A0ABR4IWC7</accession>
<name>A0ABR4IWC7_9EURO</name>
<organism evidence="1 2">
    <name type="scientific">Aspergillus cavernicola</name>
    <dbReference type="NCBI Taxonomy" id="176166"/>
    <lineage>
        <taxon>Eukaryota</taxon>
        <taxon>Fungi</taxon>
        <taxon>Dikarya</taxon>
        <taxon>Ascomycota</taxon>
        <taxon>Pezizomycotina</taxon>
        <taxon>Eurotiomycetes</taxon>
        <taxon>Eurotiomycetidae</taxon>
        <taxon>Eurotiales</taxon>
        <taxon>Aspergillaceae</taxon>
        <taxon>Aspergillus</taxon>
        <taxon>Aspergillus subgen. Nidulantes</taxon>
    </lineage>
</organism>
<dbReference type="Proteomes" id="UP001610335">
    <property type="component" value="Unassembled WGS sequence"/>
</dbReference>
<proteinExistence type="predicted"/>
<protein>
    <submittedName>
        <fullName evidence="1">Uncharacterized protein</fullName>
    </submittedName>
</protein>